<organism evidence="1 2">
    <name type="scientific">Devosia oryziradicis</name>
    <dbReference type="NCBI Taxonomy" id="2801335"/>
    <lineage>
        <taxon>Bacteria</taxon>
        <taxon>Pseudomonadati</taxon>
        <taxon>Pseudomonadota</taxon>
        <taxon>Alphaproteobacteria</taxon>
        <taxon>Hyphomicrobiales</taxon>
        <taxon>Devosiaceae</taxon>
        <taxon>Devosia</taxon>
    </lineage>
</organism>
<reference evidence="1 2" key="1">
    <citation type="submission" date="2021-01" db="EMBL/GenBank/DDBJ databases">
        <title>Genome seq and assembly of Devosia sp. G19.</title>
        <authorList>
            <person name="Chhetri G."/>
        </authorList>
    </citation>
    <scope>NUCLEOTIDE SEQUENCE [LARGE SCALE GENOMIC DNA]</scope>
    <source>
        <strain evidence="1 2">G19</strain>
    </source>
</reference>
<keyword evidence="2" id="KW-1185">Reference proteome</keyword>
<dbReference type="Proteomes" id="UP000595460">
    <property type="component" value="Chromosome"/>
</dbReference>
<dbReference type="EMBL" id="CP068047">
    <property type="protein sequence ID" value="QQR35915.1"/>
    <property type="molecule type" value="Genomic_DNA"/>
</dbReference>
<sequence>MSSYDRIQNRRAWNKSFADLAEQRSAARKEAAQRVIAQGEATRNSVLSAVADIGAGTTKLTEMMIRSRITAEAKAKTAALAKKYA</sequence>
<evidence type="ECO:0000313" key="1">
    <source>
        <dbReference type="EMBL" id="QQR35915.1"/>
    </source>
</evidence>
<gene>
    <name evidence="1" type="ORF">JI749_16505</name>
</gene>
<evidence type="ECO:0000313" key="2">
    <source>
        <dbReference type="Proteomes" id="UP000595460"/>
    </source>
</evidence>
<accession>A0ABX7BVD3</accession>
<protein>
    <submittedName>
        <fullName evidence="1">Uncharacterized protein</fullName>
    </submittedName>
</protein>
<dbReference type="RefSeq" id="WP_201656467.1">
    <property type="nucleotide sequence ID" value="NZ_CP068047.1"/>
</dbReference>
<name>A0ABX7BVD3_9HYPH</name>
<proteinExistence type="predicted"/>